<dbReference type="InterPro" id="IPR017138">
    <property type="entry name" value="Asp_Glu_LeuTrfase"/>
</dbReference>
<dbReference type="EMBL" id="CACVAX010000021">
    <property type="protein sequence ID" value="CAA6809028.1"/>
    <property type="molecule type" value="Genomic_DNA"/>
</dbReference>
<comment type="subcellular location">
    <subcellularLocation>
        <location evidence="4">Cytoplasm</location>
    </subcellularLocation>
</comment>
<evidence type="ECO:0000256" key="3">
    <source>
        <dbReference type="ARBA" id="ARBA00023315"/>
    </source>
</evidence>
<dbReference type="AlphaFoldDB" id="A0A6S6SKM9"/>
<evidence type="ECO:0000256" key="4">
    <source>
        <dbReference type="HAMAP-Rule" id="MF_00689"/>
    </source>
</evidence>
<comment type="function">
    <text evidence="4">Functions in the N-end rule pathway of protein degradation where it conjugates Leu from its aminoacyl-tRNA to the N-termini of proteins containing an N-terminal aspartate or glutamate.</text>
</comment>
<dbReference type="PANTHER" id="PTHR21367:SF1">
    <property type="entry name" value="ARGINYL-TRNA--PROTEIN TRANSFERASE 1"/>
    <property type="match status" value="1"/>
</dbReference>
<reference evidence="7" key="1">
    <citation type="submission" date="2020-01" db="EMBL/GenBank/DDBJ databases">
        <authorList>
            <person name="Meier V. D."/>
            <person name="Meier V D."/>
        </authorList>
    </citation>
    <scope>NUCLEOTIDE SEQUENCE</scope>
    <source>
        <strain evidence="7">HLG_WM_MAG_04</strain>
    </source>
</reference>
<dbReference type="NCBIfam" id="NF002344">
    <property type="entry name" value="PRK01305.2-1"/>
    <property type="match status" value="1"/>
</dbReference>
<dbReference type="GO" id="GO:0004057">
    <property type="term" value="F:arginyl-tRNA--protein transferase activity"/>
    <property type="evidence" value="ECO:0007669"/>
    <property type="project" value="InterPro"/>
</dbReference>
<dbReference type="Pfam" id="PF04376">
    <property type="entry name" value="ATE_N"/>
    <property type="match status" value="1"/>
</dbReference>
<comment type="similarity">
    <text evidence="4">Belongs to the R-transferase family. Bpt subfamily.</text>
</comment>
<dbReference type="InterPro" id="IPR016181">
    <property type="entry name" value="Acyl_CoA_acyltransferase"/>
</dbReference>
<dbReference type="SUPFAM" id="SSF55729">
    <property type="entry name" value="Acyl-CoA N-acyltransferases (Nat)"/>
    <property type="match status" value="1"/>
</dbReference>
<dbReference type="InterPro" id="IPR030700">
    <property type="entry name" value="N-end_Aminoacyl_Trfase"/>
</dbReference>
<dbReference type="EC" id="2.3.2.29" evidence="4"/>
<dbReference type="InterPro" id="IPR007472">
    <property type="entry name" value="N-end_Aminoacyl_Trfase_C"/>
</dbReference>
<dbReference type="GO" id="GO:0008914">
    <property type="term" value="F:leucyl-tRNA--protein transferase activity"/>
    <property type="evidence" value="ECO:0007669"/>
    <property type="project" value="UniProtKB-UniRule"/>
</dbReference>
<evidence type="ECO:0000256" key="1">
    <source>
        <dbReference type="ARBA" id="ARBA00022490"/>
    </source>
</evidence>
<dbReference type="Pfam" id="PF04377">
    <property type="entry name" value="ATE_C"/>
    <property type="match status" value="1"/>
</dbReference>
<accession>A0A6S6SKM9</accession>
<organism evidence="7">
    <name type="scientific">uncultured Sulfurovum sp</name>
    <dbReference type="NCBI Taxonomy" id="269237"/>
    <lineage>
        <taxon>Bacteria</taxon>
        <taxon>Pseudomonadati</taxon>
        <taxon>Campylobacterota</taxon>
        <taxon>Epsilonproteobacteria</taxon>
        <taxon>Campylobacterales</taxon>
        <taxon>Sulfurovaceae</taxon>
        <taxon>Sulfurovum</taxon>
        <taxon>environmental samples</taxon>
    </lineage>
</organism>
<evidence type="ECO:0000259" key="6">
    <source>
        <dbReference type="Pfam" id="PF04377"/>
    </source>
</evidence>
<dbReference type="GO" id="GO:0005737">
    <property type="term" value="C:cytoplasm"/>
    <property type="evidence" value="ECO:0007669"/>
    <property type="project" value="UniProtKB-SubCell"/>
</dbReference>
<protein>
    <recommendedName>
        <fullName evidence="4">Aspartate/glutamate leucyltransferase</fullName>
        <ecNumber evidence="4">2.3.2.29</ecNumber>
    </recommendedName>
</protein>
<comment type="catalytic activity">
    <reaction evidence="4">
        <text>N-terminal L-aspartyl-[protein] + L-leucyl-tRNA(Leu) = N-terminal L-leucyl-L-aspartyl-[protein] + tRNA(Leu) + H(+)</text>
        <dbReference type="Rhea" id="RHEA:50420"/>
        <dbReference type="Rhea" id="RHEA-COMP:9613"/>
        <dbReference type="Rhea" id="RHEA-COMP:9622"/>
        <dbReference type="Rhea" id="RHEA-COMP:12669"/>
        <dbReference type="Rhea" id="RHEA-COMP:12674"/>
        <dbReference type="ChEBI" id="CHEBI:15378"/>
        <dbReference type="ChEBI" id="CHEBI:64720"/>
        <dbReference type="ChEBI" id="CHEBI:78442"/>
        <dbReference type="ChEBI" id="CHEBI:78494"/>
        <dbReference type="ChEBI" id="CHEBI:133042"/>
        <dbReference type="EC" id="2.3.2.29"/>
    </reaction>
</comment>
<evidence type="ECO:0000313" key="7">
    <source>
        <dbReference type="EMBL" id="CAA6809028.1"/>
    </source>
</evidence>
<keyword evidence="2 4" id="KW-0808">Transferase</keyword>
<dbReference type="NCBIfam" id="NF002346">
    <property type="entry name" value="PRK01305.2-3"/>
    <property type="match status" value="1"/>
</dbReference>
<gene>
    <name evidence="4" type="primary">bpt</name>
    <name evidence="7" type="ORF">HELGO_WM15986</name>
</gene>
<feature type="domain" description="N-end aminoacyl transferase N-terminal" evidence="5">
    <location>
        <begin position="23"/>
        <end position="92"/>
    </location>
</feature>
<dbReference type="HAMAP" id="MF_00689">
    <property type="entry name" value="Bpt"/>
    <property type="match status" value="1"/>
</dbReference>
<dbReference type="PANTHER" id="PTHR21367">
    <property type="entry name" value="ARGININE-TRNA-PROTEIN TRANSFERASE 1"/>
    <property type="match status" value="1"/>
</dbReference>
<comment type="catalytic activity">
    <reaction evidence="4">
        <text>N-terminal L-glutamyl-[protein] + L-leucyl-tRNA(Leu) = N-terminal L-leucyl-L-glutamyl-[protein] + tRNA(Leu) + H(+)</text>
        <dbReference type="Rhea" id="RHEA:50412"/>
        <dbReference type="Rhea" id="RHEA-COMP:9613"/>
        <dbReference type="Rhea" id="RHEA-COMP:9622"/>
        <dbReference type="Rhea" id="RHEA-COMP:12664"/>
        <dbReference type="Rhea" id="RHEA-COMP:12668"/>
        <dbReference type="ChEBI" id="CHEBI:15378"/>
        <dbReference type="ChEBI" id="CHEBI:64721"/>
        <dbReference type="ChEBI" id="CHEBI:78442"/>
        <dbReference type="ChEBI" id="CHEBI:78494"/>
        <dbReference type="ChEBI" id="CHEBI:133041"/>
        <dbReference type="EC" id="2.3.2.29"/>
    </reaction>
</comment>
<keyword evidence="3 4" id="KW-0012">Acyltransferase</keyword>
<name>A0A6S6SKM9_9BACT</name>
<keyword evidence="1 4" id="KW-0963">Cytoplasm</keyword>
<dbReference type="GO" id="GO:0071596">
    <property type="term" value="P:ubiquitin-dependent protein catabolic process via the N-end rule pathway"/>
    <property type="evidence" value="ECO:0007669"/>
    <property type="project" value="InterPro"/>
</dbReference>
<dbReference type="PIRSF" id="PIRSF037208">
    <property type="entry name" value="ATE_pro_prd"/>
    <property type="match status" value="1"/>
</dbReference>
<feature type="domain" description="N-end rule aminoacyl transferase C-terminal" evidence="6">
    <location>
        <begin position="113"/>
        <end position="237"/>
    </location>
</feature>
<proteinExistence type="inferred from homology"/>
<evidence type="ECO:0000256" key="2">
    <source>
        <dbReference type="ARBA" id="ARBA00022679"/>
    </source>
</evidence>
<evidence type="ECO:0000259" key="5">
    <source>
        <dbReference type="Pfam" id="PF04376"/>
    </source>
</evidence>
<sequence length="260" mass="30636">MIMNNSTFTDIPPKSTDFSMLDYDCAYLEGKSVRMSYKHIENVTQEYNTALINRGWRRFGYYYFHPICEGCNECKSLRIDVENFKPSKSQKKAIKRNKETEIIIQKPTLSQAHINLYNKYHAYKHKQDGWTHRNISPREYKENFVEGAHDFGKEVLYIKNGELIGVDLIDILDDGISSIYFYYNPDYLNLSLGTYSLLYQIELAKVLDLPWIYLGYWVEECKAFAYKPNFQPQEILDGFPKVDEISNWETFAKPQESKVK</sequence>
<dbReference type="InterPro" id="IPR007471">
    <property type="entry name" value="N-end_Aminoacyl_Trfase_N"/>
</dbReference>